<dbReference type="STRING" id="1619050.UX20_C0044G0003"/>
<accession>A0A0G1QVP6</accession>
<evidence type="ECO:0000313" key="2">
    <source>
        <dbReference type="EMBL" id="KKU12720.1"/>
    </source>
</evidence>
<reference evidence="2 3" key="1">
    <citation type="journal article" date="2015" name="Nature">
        <title>rRNA introns, odd ribosomes, and small enigmatic genomes across a large radiation of phyla.</title>
        <authorList>
            <person name="Brown C.T."/>
            <person name="Hug L.A."/>
            <person name="Thomas B.C."/>
            <person name="Sharon I."/>
            <person name="Castelle C.J."/>
            <person name="Singh A."/>
            <person name="Wilkins M.J."/>
            <person name="Williams K.H."/>
            <person name="Banfield J.F."/>
        </authorList>
    </citation>
    <scope>NUCLEOTIDE SEQUENCE [LARGE SCALE GENOMIC DNA]</scope>
</reference>
<name>A0A0G1QVP6_9BACT</name>
<organism evidence="2 3">
    <name type="scientific">Candidatus Magasanikbacteria bacterium GW2011_GWC2_45_8</name>
    <dbReference type="NCBI Taxonomy" id="1619050"/>
    <lineage>
        <taxon>Bacteria</taxon>
        <taxon>Candidatus Magasanikiibacteriota</taxon>
    </lineage>
</organism>
<dbReference type="AlphaFoldDB" id="A0A0G1QVP6"/>
<comment type="caution">
    <text evidence="2">The sequence shown here is derived from an EMBL/GenBank/DDBJ whole genome shotgun (WGS) entry which is preliminary data.</text>
</comment>
<protein>
    <recommendedName>
        <fullName evidence="1">Shedu protein SduA C-terminal domain-containing protein</fullName>
    </recommendedName>
</protein>
<evidence type="ECO:0000313" key="3">
    <source>
        <dbReference type="Proteomes" id="UP000034911"/>
    </source>
</evidence>
<dbReference type="InterPro" id="IPR025359">
    <property type="entry name" value="SduA_C"/>
</dbReference>
<proteinExistence type="predicted"/>
<dbReference type="Pfam" id="PF14082">
    <property type="entry name" value="SduA_C"/>
    <property type="match status" value="1"/>
</dbReference>
<dbReference type="EMBL" id="LCLH01000044">
    <property type="protein sequence ID" value="KKU12720.1"/>
    <property type="molecule type" value="Genomic_DNA"/>
</dbReference>
<gene>
    <name evidence="2" type="ORF">UX20_C0044G0003</name>
</gene>
<feature type="domain" description="Shedu protein SduA C-terminal" evidence="1">
    <location>
        <begin position="224"/>
        <end position="385"/>
    </location>
</feature>
<evidence type="ECO:0000259" key="1">
    <source>
        <dbReference type="Pfam" id="PF14082"/>
    </source>
</evidence>
<sequence>MIYEEIKNTFKDMFGDYDAYLLSCLNEGRDISDDSGFDAKKVGSNFLSSKLCFLHNTNFKKTIVKAFHIGDSKGKIHHYDIHFVRFQRNKVSEAWQRVEIKDLKDKEVENLNSFLAEQNKLVGKDNSHKYWRLIGSDEPISIGDLSTAINLALKNKDVDFSKLTEGEITNISDLVGKIIDGGNVLVENKLYQNLISSRTSPKSITVYEKDLMDFKKLIADKKTLETDMQDFLKTRVWFFGLNYYQTHQKSKPKFSTTLGSEYDFLLEGFNQVYDIAELKGPNDLMFDEYSSGERKNAFDKRVDYKFSDKFSRALHQVISYMDEFEEHFGLIKEHQPSIQEFLYPKGVIVISKRDLFPKDGKDSQKYLHLTNRQFANIDILTYDDLADRAEIIINFMKEIQN</sequence>
<dbReference type="Proteomes" id="UP000034911">
    <property type="component" value="Unassembled WGS sequence"/>
</dbReference>